<evidence type="ECO:0000256" key="6">
    <source>
        <dbReference type="PROSITE-ProRule" id="PRU01026"/>
    </source>
</evidence>
<keyword evidence="4 6" id="KW-0694">RNA-binding</keyword>
<comment type="caution">
    <text evidence="9">The sequence shown here is derived from an EMBL/GenBank/DDBJ whole genome shotgun (WGS) entry which is preliminary data.</text>
</comment>
<proteinExistence type="inferred from homology"/>
<dbReference type="GO" id="GO:0003677">
    <property type="term" value="F:DNA binding"/>
    <property type="evidence" value="ECO:0007669"/>
    <property type="project" value="InterPro"/>
</dbReference>
<evidence type="ECO:0000256" key="7">
    <source>
        <dbReference type="RuleBase" id="RU362106"/>
    </source>
</evidence>
<comment type="caution">
    <text evidence="6">Lacks conserved residue(s) required for the propagation of feature annotation.</text>
</comment>
<dbReference type="AlphaFoldDB" id="A0A8X7N738"/>
<dbReference type="EMBL" id="LWDG02000151">
    <property type="protein sequence ID" value="KAE8268447.1"/>
    <property type="molecule type" value="Genomic_DNA"/>
</dbReference>
<feature type="region of interest" description="Disordered" evidence="8">
    <location>
        <begin position="17"/>
        <end position="193"/>
    </location>
</feature>
<dbReference type="SMART" id="SM00384">
    <property type="entry name" value="AT_hook"/>
    <property type="match status" value="4"/>
</dbReference>
<accession>A0A8X7N738</accession>
<gene>
    <name evidence="9" type="ORF">A4X09_0g3899</name>
</gene>
<dbReference type="PANTHER" id="PTHR11727:SF7">
    <property type="entry name" value="DIMETHYLADENOSINE TRANSFERASE-RELATED"/>
    <property type="match status" value="1"/>
</dbReference>
<reference evidence="9" key="1">
    <citation type="submission" date="2016-04" db="EMBL/GenBank/DDBJ databases">
        <authorList>
            <person name="Nguyen H.D."/>
            <person name="Samba Siva P."/>
            <person name="Cullis J."/>
            <person name="Levesque C.A."/>
            <person name="Hambleton S."/>
        </authorList>
    </citation>
    <scope>NUCLEOTIDE SEQUENCE</scope>
    <source>
        <strain evidence="9">DAOMC 236422</strain>
    </source>
</reference>
<name>A0A8X7N738_9BASI</name>
<evidence type="ECO:0000256" key="2">
    <source>
        <dbReference type="ARBA" id="ARBA00022679"/>
    </source>
</evidence>
<feature type="compositionally biased region" description="Polar residues" evidence="8">
    <location>
        <begin position="19"/>
        <end position="33"/>
    </location>
</feature>
<dbReference type="InterPro" id="IPR029063">
    <property type="entry name" value="SAM-dependent_MTases_sf"/>
</dbReference>
<comment type="similarity">
    <text evidence="6 7">Belongs to the class I-like SAM-binding methyltransferase superfamily. rRNA adenine N(6)-methyltransferase family.</text>
</comment>
<evidence type="ECO:0000313" key="10">
    <source>
        <dbReference type="Proteomes" id="UP000078113"/>
    </source>
</evidence>
<keyword evidence="10" id="KW-1185">Reference proteome</keyword>
<evidence type="ECO:0000256" key="3">
    <source>
        <dbReference type="ARBA" id="ARBA00022691"/>
    </source>
</evidence>
<keyword evidence="7" id="KW-0698">rRNA processing</keyword>
<evidence type="ECO:0000313" key="9">
    <source>
        <dbReference type="EMBL" id="KAE8268447.1"/>
    </source>
</evidence>
<protein>
    <recommendedName>
        <fullName evidence="7">rRNA adenine N(6)-methyltransferase</fullName>
        <ecNumber evidence="7">2.1.1.-</ecNumber>
    </recommendedName>
</protein>
<dbReference type="GO" id="GO:0003723">
    <property type="term" value="F:RNA binding"/>
    <property type="evidence" value="ECO:0007669"/>
    <property type="project" value="UniProtKB-UniRule"/>
</dbReference>
<dbReference type="SUPFAM" id="SSF53335">
    <property type="entry name" value="S-adenosyl-L-methionine-dependent methyltransferases"/>
    <property type="match status" value="1"/>
</dbReference>
<evidence type="ECO:0000256" key="1">
    <source>
        <dbReference type="ARBA" id="ARBA00022603"/>
    </source>
</evidence>
<dbReference type="Gene3D" id="1.10.8.100">
    <property type="entry name" value="Ribosomal RNA adenine dimethylase-like, domain 2"/>
    <property type="match status" value="1"/>
</dbReference>
<dbReference type="InterPro" id="IPR001737">
    <property type="entry name" value="KsgA/Erm"/>
</dbReference>
<feature type="compositionally biased region" description="Polar residues" evidence="8">
    <location>
        <begin position="50"/>
        <end position="59"/>
    </location>
</feature>
<keyword evidence="1 6" id="KW-0489">Methyltransferase</keyword>
<keyword evidence="3 6" id="KW-0949">S-adenosyl-L-methionine</keyword>
<dbReference type="PROSITE" id="PS51689">
    <property type="entry name" value="SAM_RNA_A_N6_MT"/>
    <property type="match status" value="1"/>
</dbReference>
<organism evidence="9 10">
    <name type="scientific">Tilletia walkeri</name>
    <dbReference type="NCBI Taxonomy" id="117179"/>
    <lineage>
        <taxon>Eukaryota</taxon>
        <taxon>Fungi</taxon>
        <taxon>Dikarya</taxon>
        <taxon>Basidiomycota</taxon>
        <taxon>Ustilaginomycotina</taxon>
        <taxon>Exobasidiomycetes</taxon>
        <taxon>Tilletiales</taxon>
        <taxon>Tilletiaceae</taxon>
        <taxon>Tilletia</taxon>
    </lineage>
</organism>
<evidence type="ECO:0000256" key="4">
    <source>
        <dbReference type="ARBA" id="ARBA00022884"/>
    </source>
</evidence>
<sequence>MAAAARQVARAGLGFFSAGAQTTGRSAGSSQVAGPSRFPLQPPTCAASFRQVSTRSKASASGKGEGDEGDLADDKPKRRGRPPKVVVEEPVKKQGRPCKVVTEAVEAAVEEREPQPRQRSARTEDPVTRKSSGGRPRRSTLVGEAPAPRGRPRTVVTEAEKPVSKRGRPRKVPSTPTPSEAEPTFVRPRRSSQQMATANALESDLIADTFSHPHLPDFTQWATSFSPARAFSGSRYIVANKNTAKDLVASLGLDRLAKKGIKTTVIEAYPGPGILTRVLLNHPAVEKVIAMEDNKQHLAYLDILKADPTFGHKLAIIRSSGYLWPSYDHVLNDGHLDHLKDRIRTSTGEPAEFSTEVYKYPADVNDPNWKSESPILFLAQLPSSVYGDQLFAQIIFAIATRRWLFRFSRVRLAFTMNKNMLARVAAPPGDYKYTRTSAVTNTLTNIIPTDFSSEDSLEPYSNHFYPFRQPVGARLLKSYRVIPNANIPAAATKLGIGWLRLEPKESLAITPDTFEVFEYLTRMMFVLRSQSVEAAMKRIGPGAENVIKMLNTRGTPEERVDPAQTVTSLTGEQWAGLSRMFKLWPFKPDILIECGRASTRQVTMNEG</sequence>
<feature type="compositionally biased region" description="Low complexity" evidence="8">
    <location>
        <begin position="173"/>
        <end position="184"/>
    </location>
</feature>
<dbReference type="Proteomes" id="UP000078113">
    <property type="component" value="Unassembled WGS sequence"/>
</dbReference>
<reference evidence="9" key="2">
    <citation type="journal article" date="2019" name="IMA Fungus">
        <title>Genome sequencing and comparison of five Tilletia species to identify candidate genes for the detection of regulated species infecting wheat.</title>
        <authorList>
            <person name="Nguyen H.D.T."/>
            <person name="Sultana T."/>
            <person name="Kesanakurti P."/>
            <person name="Hambleton S."/>
        </authorList>
    </citation>
    <scope>NUCLEOTIDE SEQUENCE</scope>
    <source>
        <strain evidence="9">DAOMC 236422</strain>
    </source>
</reference>
<comment type="function">
    <text evidence="5">Mitochondrial transcription factor that confers selective promoter recognition on the core subunit of the yeast mitochondrial RNA polymerase. Interacts with DNA in a non-specific manner.</text>
</comment>
<feature type="binding site" evidence="6">
    <location>
        <position position="238"/>
    </location>
    <ligand>
        <name>S-adenosyl-L-methionine</name>
        <dbReference type="ChEBI" id="CHEBI:59789"/>
    </ligand>
</feature>
<keyword evidence="2 6" id="KW-0808">Transferase</keyword>
<dbReference type="GO" id="GO:0000179">
    <property type="term" value="F:rRNA (adenine-N6,N6-)-dimethyltransferase activity"/>
    <property type="evidence" value="ECO:0007669"/>
    <property type="project" value="UniProtKB-UniRule"/>
</dbReference>
<dbReference type="InterPro" id="IPR017956">
    <property type="entry name" value="AT_hook_DNA-bd_motif"/>
</dbReference>
<dbReference type="PANTHER" id="PTHR11727">
    <property type="entry name" value="DIMETHYLADENOSINE TRANSFERASE"/>
    <property type="match status" value="1"/>
</dbReference>
<dbReference type="InterPro" id="IPR023165">
    <property type="entry name" value="rRNA_Ade_diMease-like_C"/>
</dbReference>
<feature type="compositionally biased region" description="Basic and acidic residues" evidence="8">
    <location>
        <begin position="109"/>
        <end position="128"/>
    </location>
</feature>
<dbReference type="EC" id="2.1.1.-" evidence="7"/>
<evidence type="ECO:0000256" key="5">
    <source>
        <dbReference type="ARBA" id="ARBA00024915"/>
    </source>
</evidence>
<dbReference type="Pfam" id="PF00398">
    <property type="entry name" value="RrnaAD"/>
    <property type="match status" value="1"/>
</dbReference>
<feature type="binding site" evidence="6">
    <location>
        <position position="292"/>
    </location>
    <ligand>
        <name>S-adenosyl-L-methionine</name>
        <dbReference type="ChEBI" id="CHEBI:59789"/>
    </ligand>
</feature>
<evidence type="ECO:0000256" key="8">
    <source>
        <dbReference type="SAM" id="MobiDB-lite"/>
    </source>
</evidence>
<dbReference type="Gene3D" id="3.40.50.150">
    <property type="entry name" value="Vaccinia Virus protein VP39"/>
    <property type="match status" value="1"/>
</dbReference>